<dbReference type="AlphaFoldDB" id="A0A371DTU6"/>
<dbReference type="InterPro" id="IPR050769">
    <property type="entry name" value="NAT_camello-type"/>
</dbReference>
<name>A0A371DTU6_9APHY</name>
<evidence type="ECO:0000313" key="4">
    <source>
        <dbReference type="EMBL" id="RDX55914.1"/>
    </source>
</evidence>
<organism evidence="4 5">
    <name type="scientific">Lentinus brumalis</name>
    <dbReference type="NCBI Taxonomy" id="2498619"/>
    <lineage>
        <taxon>Eukaryota</taxon>
        <taxon>Fungi</taxon>
        <taxon>Dikarya</taxon>
        <taxon>Basidiomycota</taxon>
        <taxon>Agaricomycotina</taxon>
        <taxon>Agaricomycetes</taxon>
        <taxon>Polyporales</taxon>
        <taxon>Polyporaceae</taxon>
        <taxon>Lentinus</taxon>
    </lineage>
</organism>
<dbReference type="Pfam" id="PF00583">
    <property type="entry name" value="Acetyltransf_1"/>
    <property type="match status" value="1"/>
</dbReference>
<feature type="domain" description="N-acetyltransferase" evidence="3">
    <location>
        <begin position="114"/>
        <end position="210"/>
    </location>
</feature>
<dbReference type="PANTHER" id="PTHR13947:SF37">
    <property type="entry name" value="LD18367P"/>
    <property type="match status" value="1"/>
</dbReference>
<keyword evidence="1" id="KW-0808">Transferase</keyword>
<dbReference type="Proteomes" id="UP000256964">
    <property type="component" value="Unassembled WGS sequence"/>
</dbReference>
<evidence type="ECO:0000256" key="1">
    <source>
        <dbReference type="ARBA" id="ARBA00022679"/>
    </source>
</evidence>
<dbReference type="SUPFAM" id="SSF55729">
    <property type="entry name" value="Acyl-CoA N-acyltransferases (Nat)"/>
    <property type="match status" value="1"/>
</dbReference>
<keyword evidence="5" id="KW-1185">Reference proteome</keyword>
<sequence>MVEPVARIRPVELADQRLVRFLIGKAGMEPIATANRKVYTNPLVLAVWVGLSCVFVEYMKWWPKPEHGFMGYLLPVPAFGALSIAFMAAADWLNRWGFEDRTALVLRRPDLHDIPTYYSRSPSSGFWVVEYGDRVLGLIGLDASLDAESDAKVPENTTKKDKDGKVALSRGTSPIATIRHFYVDEQYRPAHLADDLLDHTLKHAFTSDAKLQAVRASESPLQRYISDALRKRGFHLEKKTERVGALRWQNSTSILEKEVWAAGQEGR</sequence>
<dbReference type="InterPro" id="IPR000182">
    <property type="entry name" value="GNAT_dom"/>
</dbReference>
<accession>A0A371DTU6</accession>
<dbReference type="EMBL" id="KZ857381">
    <property type="protein sequence ID" value="RDX55914.1"/>
    <property type="molecule type" value="Genomic_DNA"/>
</dbReference>
<keyword evidence="2" id="KW-0472">Membrane</keyword>
<keyword evidence="2" id="KW-0812">Transmembrane</keyword>
<dbReference type="PANTHER" id="PTHR13947">
    <property type="entry name" value="GNAT FAMILY N-ACETYLTRANSFERASE"/>
    <property type="match status" value="1"/>
</dbReference>
<feature type="transmembrane region" description="Helical" evidence="2">
    <location>
        <begin position="38"/>
        <end position="59"/>
    </location>
</feature>
<dbReference type="GO" id="GO:0008080">
    <property type="term" value="F:N-acetyltransferase activity"/>
    <property type="evidence" value="ECO:0007669"/>
    <property type="project" value="InterPro"/>
</dbReference>
<dbReference type="InterPro" id="IPR016181">
    <property type="entry name" value="Acyl_CoA_acyltransferase"/>
</dbReference>
<reference evidence="4 5" key="1">
    <citation type="journal article" date="2018" name="Biotechnol. Biofuels">
        <title>Integrative visual omics of the white-rot fungus Polyporus brumalis exposes the biotechnological potential of its oxidative enzymes for delignifying raw plant biomass.</title>
        <authorList>
            <person name="Miyauchi S."/>
            <person name="Rancon A."/>
            <person name="Drula E."/>
            <person name="Hage H."/>
            <person name="Chaduli D."/>
            <person name="Favel A."/>
            <person name="Grisel S."/>
            <person name="Henrissat B."/>
            <person name="Herpoel-Gimbert I."/>
            <person name="Ruiz-Duenas F.J."/>
            <person name="Chevret D."/>
            <person name="Hainaut M."/>
            <person name="Lin J."/>
            <person name="Wang M."/>
            <person name="Pangilinan J."/>
            <person name="Lipzen A."/>
            <person name="Lesage-Meessen L."/>
            <person name="Navarro D."/>
            <person name="Riley R."/>
            <person name="Grigoriev I.V."/>
            <person name="Zhou S."/>
            <person name="Raouche S."/>
            <person name="Rosso M.N."/>
        </authorList>
    </citation>
    <scope>NUCLEOTIDE SEQUENCE [LARGE SCALE GENOMIC DNA]</scope>
    <source>
        <strain evidence="4 5">BRFM 1820</strain>
    </source>
</reference>
<feature type="transmembrane region" description="Helical" evidence="2">
    <location>
        <begin position="71"/>
        <end position="93"/>
    </location>
</feature>
<dbReference type="OrthoDB" id="2564232at2759"/>
<evidence type="ECO:0000313" key="5">
    <source>
        <dbReference type="Proteomes" id="UP000256964"/>
    </source>
</evidence>
<keyword evidence="2" id="KW-1133">Transmembrane helix</keyword>
<gene>
    <name evidence="4" type="ORF">OH76DRAFT_1370484</name>
</gene>
<proteinExistence type="predicted"/>
<evidence type="ECO:0000259" key="3">
    <source>
        <dbReference type="Pfam" id="PF00583"/>
    </source>
</evidence>
<evidence type="ECO:0000256" key="2">
    <source>
        <dbReference type="SAM" id="Phobius"/>
    </source>
</evidence>
<dbReference type="Gene3D" id="3.40.630.30">
    <property type="match status" value="1"/>
</dbReference>
<protein>
    <recommendedName>
        <fullName evidence="3">N-acetyltransferase domain-containing protein</fullName>
    </recommendedName>
</protein>